<evidence type="ECO:0000313" key="3">
    <source>
        <dbReference type="EMBL" id="SFS32509.1"/>
    </source>
</evidence>
<dbReference type="CDD" id="cd07012">
    <property type="entry name" value="PBP2_Bug_TTT"/>
    <property type="match status" value="1"/>
</dbReference>
<dbReference type="Proteomes" id="UP000198873">
    <property type="component" value="Unassembled WGS sequence"/>
</dbReference>
<dbReference type="SUPFAM" id="SSF53850">
    <property type="entry name" value="Periplasmic binding protein-like II"/>
    <property type="match status" value="1"/>
</dbReference>
<proteinExistence type="inferred from homology"/>
<organism evidence="3 4">
    <name type="scientific">Streptomyces harbinensis</name>
    <dbReference type="NCBI Taxonomy" id="1176198"/>
    <lineage>
        <taxon>Bacteria</taxon>
        <taxon>Bacillati</taxon>
        <taxon>Actinomycetota</taxon>
        <taxon>Actinomycetes</taxon>
        <taxon>Kitasatosporales</taxon>
        <taxon>Streptomycetaceae</taxon>
        <taxon>Streptomyces</taxon>
    </lineage>
</organism>
<feature type="transmembrane region" description="Helical" evidence="2">
    <location>
        <begin position="29"/>
        <end position="47"/>
    </location>
</feature>
<dbReference type="Gene3D" id="3.40.190.150">
    <property type="entry name" value="Bordetella uptake gene, domain 1"/>
    <property type="match status" value="1"/>
</dbReference>
<keyword evidence="4" id="KW-1185">Reference proteome</keyword>
<reference evidence="4" key="1">
    <citation type="submission" date="2016-10" db="EMBL/GenBank/DDBJ databases">
        <authorList>
            <person name="Varghese N."/>
            <person name="Submissions S."/>
        </authorList>
    </citation>
    <scope>NUCLEOTIDE SEQUENCE [LARGE SCALE GENOMIC DNA]</scope>
    <source>
        <strain evidence="4">CGMCC 4.7047</strain>
    </source>
</reference>
<comment type="similarity">
    <text evidence="1">Belongs to the UPF0065 (bug) family.</text>
</comment>
<keyword evidence="2" id="KW-0812">Transmembrane</keyword>
<dbReference type="PANTHER" id="PTHR42928:SF3">
    <property type="entry name" value="UPF0065 PROTEIN YFLP"/>
    <property type="match status" value="1"/>
</dbReference>
<evidence type="ECO:0000313" key="4">
    <source>
        <dbReference type="Proteomes" id="UP000198873"/>
    </source>
</evidence>
<dbReference type="InterPro" id="IPR005064">
    <property type="entry name" value="BUG"/>
</dbReference>
<dbReference type="PIRSF" id="PIRSF017082">
    <property type="entry name" value="YflP"/>
    <property type="match status" value="1"/>
</dbReference>
<evidence type="ECO:0000256" key="1">
    <source>
        <dbReference type="ARBA" id="ARBA00006987"/>
    </source>
</evidence>
<dbReference type="AlphaFoldDB" id="A0A1I6NXB6"/>
<dbReference type="InterPro" id="IPR042100">
    <property type="entry name" value="Bug_dom1"/>
</dbReference>
<evidence type="ECO:0000256" key="2">
    <source>
        <dbReference type="SAM" id="Phobius"/>
    </source>
</evidence>
<keyword evidence="2" id="KW-1133">Transmembrane helix</keyword>
<name>A0A1I6NXB6_9ACTN</name>
<gene>
    <name evidence="3" type="ORF">SAMN05444716_101115</name>
</gene>
<dbReference type="EMBL" id="FPAB01000001">
    <property type="protein sequence ID" value="SFS32509.1"/>
    <property type="molecule type" value="Genomic_DNA"/>
</dbReference>
<sequence length="350" mass="36750">MSNPEHHPRSAAREVWQGRLGIRRPRRPVFAGLYGVVVLALVALAVVDASSHAGGGSARTNLTLMAPAAPGGGWDLAARESQQALRSSGAVNNVQVVNVPGAAGTIGLSQTVGRKGDESLLMVTGTVMLGGINVTGSEHTMDDVTPIARLADDYLVVVVPADSPFETLDDLLETWAANPSGTAIGGGSLGGTDHLLAGLLMREAGIDPGRLNYLAYAGGGEVTTALLSHTVDAGISGYNDFSDQIETGRFRALGLSAEQPIDGIEVPTFAEQGVDLALPNWRGVVAAPGLTEEEIAELRAIVTEMAQSEEWADAVTRNRWKDTFMVGEEFEEFLAAETARIDEIVEELGL</sequence>
<dbReference type="Pfam" id="PF03401">
    <property type="entry name" value="TctC"/>
    <property type="match status" value="1"/>
</dbReference>
<dbReference type="STRING" id="1176198.SAMN05444716_101115"/>
<dbReference type="RefSeq" id="WP_217650926.1">
    <property type="nucleotide sequence ID" value="NZ_FPAB01000001.1"/>
</dbReference>
<dbReference type="Gene3D" id="3.40.190.10">
    <property type="entry name" value="Periplasmic binding protein-like II"/>
    <property type="match status" value="1"/>
</dbReference>
<accession>A0A1I6NXB6</accession>
<protein>
    <submittedName>
        <fullName evidence="3">Putative tricarboxylic transport membrane protein</fullName>
    </submittedName>
</protein>
<dbReference type="PANTHER" id="PTHR42928">
    <property type="entry name" value="TRICARBOXYLATE-BINDING PROTEIN"/>
    <property type="match status" value="1"/>
</dbReference>
<keyword evidence="2" id="KW-0472">Membrane</keyword>